<reference evidence="4 5" key="1">
    <citation type="submission" date="2016-05" db="EMBL/GenBank/DDBJ databases">
        <authorList>
            <person name="Naeem Raeece"/>
        </authorList>
    </citation>
    <scope>NUCLEOTIDE SEQUENCE [LARGE SCALE GENOMIC DNA]</scope>
</reference>
<evidence type="ECO:0000256" key="1">
    <source>
        <dbReference type="SAM" id="MobiDB-lite"/>
    </source>
</evidence>
<evidence type="ECO:0000313" key="5">
    <source>
        <dbReference type="Proteomes" id="UP000078560"/>
    </source>
</evidence>
<protein>
    <submittedName>
        <fullName evidence="2">Uncharacterized protein</fullName>
    </submittedName>
</protein>
<evidence type="ECO:0000313" key="2">
    <source>
        <dbReference type="EMBL" id="SBS83726.1"/>
    </source>
</evidence>
<sequence length="126" mass="14561">MKSCYSHKGVSPGKHSARSATCDKIGKEDIQSVNNGMYEDCRSAQGQLEDDHFWNKYTIALSEHTDNRFKDTYEQLYSQNGAYHEMEKKKDWNAFPKDPNIHTHNTCLCIHVEDAAIQLQREPLLK</sequence>
<organism evidence="2 5">
    <name type="scientific">Plasmodium ovale curtisi</name>
    <dbReference type="NCBI Taxonomy" id="864141"/>
    <lineage>
        <taxon>Eukaryota</taxon>
        <taxon>Sar</taxon>
        <taxon>Alveolata</taxon>
        <taxon>Apicomplexa</taxon>
        <taxon>Aconoidasida</taxon>
        <taxon>Haemosporida</taxon>
        <taxon>Plasmodiidae</taxon>
        <taxon>Plasmodium</taxon>
        <taxon>Plasmodium (Plasmodium)</taxon>
    </lineage>
</organism>
<dbReference type="Proteomes" id="UP000078560">
    <property type="component" value="Unassembled WGS sequence"/>
</dbReference>
<reference evidence="2" key="2">
    <citation type="submission" date="2016-05" db="EMBL/GenBank/DDBJ databases">
        <authorList>
            <person name="Lavstsen T."/>
            <person name="Jespersen J.S."/>
        </authorList>
    </citation>
    <scope>NUCLEOTIDE SEQUENCE [LARGE SCALE GENOMIC DNA]</scope>
</reference>
<evidence type="ECO:0000313" key="4">
    <source>
        <dbReference type="Proteomes" id="UP000078546"/>
    </source>
</evidence>
<name>A0A1A8VTB6_PLAOA</name>
<dbReference type="AlphaFoldDB" id="A0A1A8VTB6"/>
<dbReference type="Proteomes" id="UP000078546">
    <property type="component" value="Unassembled WGS sequence"/>
</dbReference>
<evidence type="ECO:0000313" key="3">
    <source>
        <dbReference type="EMBL" id="SBS91271.1"/>
    </source>
</evidence>
<dbReference type="EMBL" id="FLQU01000308">
    <property type="protein sequence ID" value="SBS83726.1"/>
    <property type="molecule type" value="Genomic_DNA"/>
</dbReference>
<accession>A0A1A8VTB6</accession>
<dbReference type="EMBL" id="FLQV01000376">
    <property type="protein sequence ID" value="SBS91271.1"/>
    <property type="molecule type" value="Genomic_DNA"/>
</dbReference>
<feature type="region of interest" description="Disordered" evidence="1">
    <location>
        <begin position="1"/>
        <end position="20"/>
    </location>
</feature>
<proteinExistence type="predicted"/>
<gene>
    <name evidence="3" type="ORF">POVCU1_020330</name>
    <name evidence="2" type="ORF">POVCU2_0022520</name>
</gene>